<dbReference type="PANTHER" id="PTHR11524:SF58">
    <property type="entry name" value="IP16805P"/>
    <property type="match status" value="1"/>
</dbReference>
<dbReference type="PANTHER" id="PTHR11524">
    <property type="entry name" value="60S RIBOSOMAL PROTEIN L7"/>
    <property type="match status" value="1"/>
</dbReference>
<dbReference type="OrthoDB" id="28644at2759"/>
<protein>
    <recommendedName>
        <fullName evidence="4">Ribosomal protein L30p/L7e</fullName>
    </recommendedName>
</protein>
<dbReference type="EMBL" id="KL596625">
    <property type="protein sequence ID" value="KER33457.1"/>
    <property type="molecule type" value="Genomic_DNA"/>
</dbReference>
<dbReference type="CDD" id="cd01657">
    <property type="entry name" value="Ribosomal_L7_archeal_euk"/>
    <property type="match status" value="1"/>
</dbReference>
<dbReference type="GO" id="GO:0022625">
    <property type="term" value="C:cytosolic large ribosomal subunit"/>
    <property type="evidence" value="ECO:0007669"/>
    <property type="project" value="TreeGrafter"/>
</dbReference>
<organism evidence="2 3">
    <name type="scientific">Opisthorchis viverrini</name>
    <name type="common">Southeast Asian liver fluke</name>
    <dbReference type="NCBI Taxonomy" id="6198"/>
    <lineage>
        <taxon>Eukaryota</taxon>
        <taxon>Metazoa</taxon>
        <taxon>Spiralia</taxon>
        <taxon>Lophotrochozoa</taxon>
        <taxon>Platyhelminthes</taxon>
        <taxon>Trematoda</taxon>
        <taxon>Digenea</taxon>
        <taxon>Opisthorchiida</taxon>
        <taxon>Opisthorchiata</taxon>
        <taxon>Opisthorchiidae</taxon>
        <taxon>Opisthorchis</taxon>
    </lineage>
</organism>
<dbReference type="GeneID" id="20314948"/>
<sequence>MAHLLTGRTVPPLKSAGFKPSLPAARAAPLDALLRRTSHRIRQLPSAMTEPEVQLKSLPVTLLKRRKRANKDIIKEQRERSEQLRKRAKLRRSQVRRPAFFIASARKKARDEMRLSRQAIRKSPVVATDAARLGVIIRLKREDEELSDDCRAVFRLLRLDTYNQAVFVKVNQAMLELLGLVAPYVAWGYPTLQTVRDLLAKRGRTFFNHRKHAIDNKIIESRLGHHGILCLEDVVHELVTIGPQLRAVLRFLQPFKLMPPSKSWLSGSKRCRSAADRLTGMREENINEMIRRMI</sequence>
<keyword evidence="3" id="KW-1185">Reference proteome</keyword>
<dbReference type="RefSeq" id="XP_009162873.1">
    <property type="nucleotide sequence ID" value="XM_009164609.1"/>
</dbReference>
<dbReference type="InterPro" id="IPR039699">
    <property type="entry name" value="Ribosomal_uL30"/>
</dbReference>
<reference evidence="2 3" key="1">
    <citation type="submission" date="2013-11" db="EMBL/GenBank/DDBJ databases">
        <title>Opisthorchis viverrini - life in the bile duct.</title>
        <authorList>
            <person name="Young N.D."/>
            <person name="Nagarajan N."/>
            <person name="Lin S.J."/>
            <person name="Korhonen P.K."/>
            <person name="Jex A.R."/>
            <person name="Hall R.S."/>
            <person name="Safavi-Hemami H."/>
            <person name="Kaewkong W."/>
            <person name="Bertrand D."/>
            <person name="Gao S."/>
            <person name="Seet Q."/>
            <person name="Wongkham S."/>
            <person name="Teh B.T."/>
            <person name="Wongkham C."/>
            <person name="Intapan P.M."/>
            <person name="Maleewong W."/>
            <person name="Yang X."/>
            <person name="Hu M."/>
            <person name="Wang Z."/>
            <person name="Hofmann A."/>
            <person name="Sternberg P.W."/>
            <person name="Tan P."/>
            <person name="Wang J."/>
            <person name="Gasser R.B."/>
        </authorList>
    </citation>
    <scope>NUCLEOTIDE SEQUENCE [LARGE SCALE GENOMIC DNA]</scope>
</reference>
<dbReference type="Gene3D" id="3.30.1390.20">
    <property type="entry name" value="Ribosomal protein L30, ferredoxin-like fold domain"/>
    <property type="match status" value="1"/>
</dbReference>
<evidence type="ECO:0000313" key="3">
    <source>
        <dbReference type="Proteomes" id="UP000054324"/>
    </source>
</evidence>
<dbReference type="InterPro" id="IPR035808">
    <property type="entry name" value="Ribosomal_uL30_euk_arc"/>
</dbReference>
<feature type="region of interest" description="Disordered" evidence="1">
    <location>
        <begin position="1"/>
        <end position="21"/>
    </location>
</feature>
<dbReference type="AlphaFoldDB" id="A0A075A584"/>
<dbReference type="CTD" id="20314948"/>
<dbReference type="SUPFAM" id="SSF55129">
    <property type="entry name" value="Ribosomal protein L30p/L7e"/>
    <property type="match status" value="1"/>
</dbReference>
<evidence type="ECO:0000313" key="2">
    <source>
        <dbReference type="EMBL" id="KER33457.1"/>
    </source>
</evidence>
<dbReference type="STRING" id="6198.A0A075A584"/>
<dbReference type="Gene3D" id="1.10.15.30">
    <property type="match status" value="1"/>
</dbReference>
<dbReference type="GO" id="GO:0003723">
    <property type="term" value="F:RNA binding"/>
    <property type="evidence" value="ECO:0007669"/>
    <property type="project" value="TreeGrafter"/>
</dbReference>
<dbReference type="Proteomes" id="UP000054324">
    <property type="component" value="Unassembled WGS sequence"/>
</dbReference>
<dbReference type="InterPro" id="IPR036919">
    <property type="entry name" value="Ribo_uL30_ferredoxin-like_sf"/>
</dbReference>
<dbReference type="GO" id="GO:0003735">
    <property type="term" value="F:structural constituent of ribosome"/>
    <property type="evidence" value="ECO:0007669"/>
    <property type="project" value="TreeGrafter"/>
</dbReference>
<proteinExistence type="predicted"/>
<name>A0A075A584_OPIVI</name>
<evidence type="ECO:0000256" key="1">
    <source>
        <dbReference type="SAM" id="MobiDB-lite"/>
    </source>
</evidence>
<dbReference type="KEGG" id="ovi:T265_00760"/>
<evidence type="ECO:0008006" key="4">
    <source>
        <dbReference type="Google" id="ProtNLM"/>
    </source>
</evidence>
<gene>
    <name evidence="2" type="ORF">T265_00760</name>
</gene>
<accession>A0A075A584</accession>
<dbReference type="GO" id="GO:0000463">
    <property type="term" value="P:maturation of LSU-rRNA from tricistronic rRNA transcript (SSU-rRNA, 5.8S rRNA, LSU-rRNA)"/>
    <property type="evidence" value="ECO:0007669"/>
    <property type="project" value="TreeGrafter"/>
</dbReference>